<dbReference type="AlphaFoldDB" id="A0A6J4H1A9"/>
<keyword evidence="1" id="KW-0328">Glycosyltransferase</keyword>
<dbReference type="SUPFAM" id="SSF53271">
    <property type="entry name" value="PRTase-like"/>
    <property type="match status" value="1"/>
</dbReference>
<feature type="non-terminal residue" evidence="1">
    <location>
        <position position="1"/>
    </location>
</feature>
<dbReference type="GO" id="GO:0016757">
    <property type="term" value="F:glycosyltransferase activity"/>
    <property type="evidence" value="ECO:0007669"/>
    <property type="project" value="UniProtKB-KW"/>
</dbReference>
<dbReference type="InterPro" id="IPR029057">
    <property type="entry name" value="PRTase-like"/>
</dbReference>
<gene>
    <name evidence="1" type="ORF">AVDCRST_MAG54-85</name>
</gene>
<keyword evidence="1" id="KW-0808">Transferase</keyword>
<dbReference type="EMBL" id="CADCTH010000014">
    <property type="protein sequence ID" value="CAA9210680.1"/>
    <property type="molecule type" value="Genomic_DNA"/>
</dbReference>
<name>A0A6J4H1A9_9PSEU</name>
<reference evidence="1" key="1">
    <citation type="submission" date="2020-02" db="EMBL/GenBank/DDBJ databases">
        <authorList>
            <person name="Meier V. D."/>
        </authorList>
    </citation>
    <scope>NUCLEOTIDE SEQUENCE</scope>
    <source>
        <strain evidence="1">AVDCRST_MAG54</strain>
    </source>
</reference>
<accession>A0A6J4H1A9</accession>
<organism evidence="1">
    <name type="scientific">uncultured Actinomycetospora sp</name>
    <dbReference type="NCBI Taxonomy" id="1135996"/>
    <lineage>
        <taxon>Bacteria</taxon>
        <taxon>Bacillati</taxon>
        <taxon>Actinomycetota</taxon>
        <taxon>Actinomycetes</taxon>
        <taxon>Pseudonocardiales</taxon>
        <taxon>Pseudonocardiaceae</taxon>
        <taxon>Actinomycetospora</taxon>
        <taxon>environmental samples</taxon>
    </lineage>
</organism>
<proteinExistence type="predicted"/>
<sequence length="87" mass="9131">RADNLARHLRVRPRGLPPPGCAVVLLDDVLTTGATARAATARLAAAGRPVDVVVVLTLADRRAQRSLVRVGTVPGAPRHPCGRRDVA</sequence>
<evidence type="ECO:0000313" key="1">
    <source>
        <dbReference type="EMBL" id="CAA9210680.1"/>
    </source>
</evidence>
<dbReference type="Gene3D" id="3.40.50.2020">
    <property type="match status" value="1"/>
</dbReference>
<protein>
    <submittedName>
        <fullName evidence="1">Competence protein F homolog, phosphoribosyltransferase domain protein YhgH required for utilization of DNA as sole source of carbon and energy</fullName>
    </submittedName>
</protein>